<dbReference type="Pfam" id="PF04321">
    <property type="entry name" value="RmlD_sub_bind"/>
    <property type="match status" value="1"/>
</dbReference>
<sequence>MVSPILVIGRSGQLATALAMAGRPGLHRLGRPAIDFDRPETLDAALEAALDAAAPGLVVPGLVVNAAAWTAVDAAEQEVAAAERANRDGPARLAELCAARAVPLIHVSTDYVFDGTKGTPYAETDPTSPRTVYGRTKLDGERAILQAHDRAIILRTAWVYSPYGRNFVRTMLDAATKRPVLRVVGDQRGNPTSADDLAAAILAIAERIGRTGWQAGYAGLFHAAGTGDTTWHGLATAALEDAARAGHKMPEIQAIATADWPTPAARPADSRLDCTRLHDVFGVRLPLWRDSVAKVVATLTAPAP</sequence>
<dbReference type="GO" id="GO:0008831">
    <property type="term" value="F:dTDP-4-dehydrorhamnose reductase activity"/>
    <property type="evidence" value="ECO:0007669"/>
    <property type="project" value="UniProtKB-EC"/>
</dbReference>
<proteinExistence type="inferred from homology"/>
<dbReference type="InterPro" id="IPR005913">
    <property type="entry name" value="dTDP_dehydrorham_reduct"/>
</dbReference>
<gene>
    <name evidence="8" type="primary">rfbD</name>
    <name evidence="8" type="ORF">AAC691_10670</name>
</gene>
<evidence type="ECO:0000259" key="7">
    <source>
        <dbReference type="Pfam" id="PF04321"/>
    </source>
</evidence>
<dbReference type="SUPFAM" id="SSF51735">
    <property type="entry name" value="NAD(P)-binding Rossmann-fold domains"/>
    <property type="match status" value="1"/>
</dbReference>
<protein>
    <recommendedName>
        <fullName evidence="4 6">dTDP-4-dehydrorhamnose reductase</fullName>
        <ecNumber evidence="3 6">1.1.1.133</ecNumber>
    </recommendedName>
</protein>
<name>A0ABZ3DAP6_9PROT</name>
<dbReference type="Gene3D" id="3.90.25.10">
    <property type="entry name" value="UDP-galactose 4-epimerase, domain 1"/>
    <property type="match status" value="1"/>
</dbReference>
<comment type="pathway">
    <text evidence="1 6">Carbohydrate biosynthesis; dTDP-L-rhamnose biosynthesis.</text>
</comment>
<dbReference type="Gene3D" id="3.40.50.720">
    <property type="entry name" value="NAD(P)-binding Rossmann-like Domain"/>
    <property type="match status" value="1"/>
</dbReference>
<evidence type="ECO:0000313" key="8">
    <source>
        <dbReference type="EMBL" id="XAE44838.1"/>
    </source>
</evidence>
<comment type="cofactor">
    <cofactor evidence="6">
        <name>Mg(2+)</name>
        <dbReference type="ChEBI" id="CHEBI:18420"/>
    </cofactor>
    <text evidence="6">Binds 1 Mg(2+) ion per monomer.</text>
</comment>
<evidence type="ECO:0000256" key="6">
    <source>
        <dbReference type="RuleBase" id="RU364082"/>
    </source>
</evidence>
<evidence type="ECO:0000256" key="5">
    <source>
        <dbReference type="ARBA" id="ARBA00048200"/>
    </source>
</evidence>
<dbReference type="RefSeq" id="WP_342630040.1">
    <property type="nucleotide sequence ID" value="NZ_CP152276.1"/>
</dbReference>
<evidence type="ECO:0000256" key="1">
    <source>
        <dbReference type="ARBA" id="ARBA00004781"/>
    </source>
</evidence>
<accession>A0ABZ3DAP6</accession>
<dbReference type="Proteomes" id="UP001449795">
    <property type="component" value="Chromosome"/>
</dbReference>
<comment type="catalytic activity">
    <reaction evidence="5 6">
        <text>dTDP-beta-L-rhamnose + NADP(+) = dTDP-4-dehydro-beta-L-rhamnose + NADPH + H(+)</text>
        <dbReference type="Rhea" id="RHEA:21796"/>
        <dbReference type="ChEBI" id="CHEBI:15378"/>
        <dbReference type="ChEBI" id="CHEBI:57510"/>
        <dbReference type="ChEBI" id="CHEBI:57783"/>
        <dbReference type="ChEBI" id="CHEBI:58349"/>
        <dbReference type="ChEBI" id="CHEBI:62830"/>
        <dbReference type="EC" id="1.1.1.133"/>
    </reaction>
</comment>
<dbReference type="InterPro" id="IPR036291">
    <property type="entry name" value="NAD(P)-bd_dom_sf"/>
</dbReference>
<keyword evidence="6" id="KW-0521">NADP</keyword>
<dbReference type="PANTHER" id="PTHR10491">
    <property type="entry name" value="DTDP-4-DEHYDRORHAMNOSE REDUCTASE"/>
    <property type="match status" value="1"/>
</dbReference>
<keyword evidence="9" id="KW-1185">Reference proteome</keyword>
<dbReference type="InterPro" id="IPR029903">
    <property type="entry name" value="RmlD-like-bd"/>
</dbReference>
<feature type="domain" description="RmlD-like substrate binding" evidence="7">
    <location>
        <begin position="5"/>
        <end position="299"/>
    </location>
</feature>
<dbReference type="EMBL" id="CP152276">
    <property type="protein sequence ID" value="XAE44838.1"/>
    <property type="molecule type" value="Genomic_DNA"/>
</dbReference>
<organism evidence="8 9">
    <name type="scientific">Nguyenibacter vanlangensis</name>
    <dbReference type="NCBI Taxonomy" id="1216886"/>
    <lineage>
        <taxon>Bacteria</taxon>
        <taxon>Pseudomonadati</taxon>
        <taxon>Pseudomonadota</taxon>
        <taxon>Alphaproteobacteria</taxon>
        <taxon>Acetobacterales</taxon>
        <taxon>Acetobacteraceae</taxon>
        <taxon>Nguyenibacter</taxon>
    </lineage>
</organism>
<evidence type="ECO:0000256" key="4">
    <source>
        <dbReference type="ARBA" id="ARBA00017099"/>
    </source>
</evidence>
<keyword evidence="6 8" id="KW-0560">Oxidoreductase</keyword>
<comment type="similarity">
    <text evidence="2 6">Belongs to the dTDP-4-dehydrorhamnose reductase family.</text>
</comment>
<comment type="function">
    <text evidence="6">Catalyzes the reduction of dTDP-6-deoxy-L-lyxo-4-hexulose to yield dTDP-L-rhamnose.</text>
</comment>
<dbReference type="PANTHER" id="PTHR10491:SF4">
    <property type="entry name" value="METHIONINE ADENOSYLTRANSFERASE 2 SUBUNIT BETA"/>
    <property type="match status" value="1"/>
</dbReference>
<evidence type="ECO:0000256" key="3">
    <source>
        <dbReference type="ARBA" id="ARBA00012929"/>
    </source>
</evidence>
<evidence type="ECO:0000313" key="9">
    <source>
        <dbReference type="Proteomes" id="UP001449795"/>
    </source>
</evidence>
<evidence type="ECO:0000256" key="2">
    <source>
        <dbReference type="ARBA" id="ARBA00010944"/>
    </source>
</evidence>
<dbReference type="CDD" id="cd05254">
    <property type="entry name" value="dTDP_HR_like_SDR_e"/>
    <property type="match status" value="1"/>
</dbReference>
<dbReference type="EC" id="1.1.1.133" evidence="3 6"/>
<dbReference type="NCBIfam" id="TIGR01214">
    <property type="entry name" value="rmlD"/>
    <property type="match status" value="1"/>
</dbReference>
<reference evidence="8 9" key="1">
    <citation type="submission" date="2024-04" db="EMBL/GenBank/DDBJ databases">
        <title>Complete genome sequence of Nguyenibacter vanlangesis HBCM-1154, a strain capable of nitrogen fixation, IAA production, and phosphorus solubilization isolated from sugarcane soil.</title>
        <authorList>
            <person name="MY HANH P."/>
        </authorList>
    </citation>
    <scope>NUCLEOTIDE SEQUENCE [LARGE SCALE GENOMIC DNA]</scope>
    <source>
        <strain evidence="8 9">HBCM 1154</strain>
    </source>
</reference>